<comment type="caution">
    <text evidence="7">The sequence shown here is derived from an EMBL/GenBank/DDBJ whole genome shotgun (WGS) entry which is preliminary data.</text>
</comment>
<evidence type="ECO:0000313" key="7">
    <source>
        <dbReference type="EMBL" id="KAK1259411.1"/>
    </source>
</evidence>
<dbReference type="GO" id="GO:0000981">
    <property type="term" value="F:DNA-binding transcription factor activity, RNA polymerase II-specific"/>
    <property type="evidence" value="ECO:0007669"/>
    <property type="project" value="TreeGrafter"/>
</dbReference>
<dbReference type="InterPro" id="IPR045843">
    <property type="entry name" value="IND-like"/>
</dbReference>
<feature type="compositionally biased region" description="Polar residues" evidence="6">
    <location>
        <begin position="389"/>
        <end position="400"/>
    </location>
</feature>
<proteinExistence type="inferred from homology"/>
<reference evidence="7" key="1">
    <citation type="journal article" date="2023" name="Nat. Commun.">
        <title>Diploid and tetraploid genomes of Acorus and the evolution of monocots.</title>
        <authorList>
            <person name="Ma L."/>
            <person name="Liu K.W."/>
            <person name="Li Z."/>
            <person name="Hsiao Y.Y."/>
            <person name="Qi Y."/>
            <person name="Fu T."/>
            <person name="Tang G.D."/>
            <person name="Zhang D."/>
            <person name="Sun W.H."/>
            <person name="Liu D.K."/>
            <person name="Li Y."/>
            <person name="Chen G.Z."/>
            <person name="Liu X.D."/>
            <person name="Liao X.Y."/>
            <person name="Jiang Y.T."/>
            <person name="Yu X."/>
            <person name="Hao Y."/>
            <person name="Huang J."/>
            <person name="Zhao X.W."/>
            <person name="Ke S."/>
            <person name="Chen Y.Y."/>
            <person name="Wu W.L."/>
            <person name="Hsu J.L."/>
            <person name="Lin Y.F."/>
            <person name="Huang M.D."/>
            <person name="Li C.Y."/>
            <person name="Huang L."/>
            <person name="Wang Z.W."/>
            <person name="Zhao X."/>
            <person name="Zhong W.Y."/>
            <person name="Peng D.H."/>
            <person name="Ahmad S."/>
            <person name="Lan S."/>
            <person name="Zhang J.S."/>
            <person name="Tsai W.C."/>
            <person name="Van de Peer Y."/>
            <person name="Liu Z.J."/>
        </authorList>
    </citation>
    <scope>NUCLEOTIDE SEQUENCE</scope>
    <source>
        <strain evidence="7">SCP</strain>
    </source>
</reference>
<evidence type="ECO:0000256" key="4">
    <source>
        <dbReference type="ARBA" id="ARBA00023163"/>
    </source>
</evidence>
<protein>
    <submittedName>
        <fullName evidence="7">Transcription factor</fullName>
    </submittedName>
</protein>
<dbReference type="Proteomes" id="UP001179952">
    <property type="component" value="Unassembled WGS sequence"/>
</dbReference>
<accession>A0AAV9A5B3</accession>
<name>A0AAV9A5B3_ACOGR</name>
<reference evidence="7" key="2">
    <citation type="submission" date="2023-06" db="EMBL/GenBank/DDBJ databases">
        <authorList>
            <person name="Ma L."/>
            <person name="Liu K.-W."/>
            <person name="Li Z."/>
            <person name="Hsiao Y.-Y."/>
            <person name="Qi Y."/>
            <person name="Fu T."/>
            <person name="Tang G."/>
            <person name="Zhang D."/>
            <person name="Sun W.-H."/>
            <person name="Liu D.-K."/>
            <person name="Li Y."/>
            <person name="Chen G.-Z."/>
            <person name="Liu X.-D."/>
            <person name="Liao X.-Y."/>
            <person name="Jiang Y.-T."/>
            <person name="Yu X."/>
            <person name="Hao Y."/>
            <person name="Huang J."/>
            <person name="Zhao X.-W."/>
            <person name="Ke S."/>
            <person name="Chen Y.-Y."/>
            <person name="Wu W.-L."/>
            <person name="Hsu J.-L."/>
            <person name="Lin Y.-F."/>
            <person name="Huang M.-D."/>
            <person name="Li C.-Y."/>
            <person name="Huang L."/>
            <person name="Wang Z.-W."/>
            <person name="Zhao X."/>
            <person name="Zhong W.-Y."/>
            <person name="Peng D.-H."/>
            <person name="Ahmad S."/>
            <person name="Lan S."/>
            <person name="Zhang J.-S."/>
            <person name="Tsai W.-C."/>
            <person name="Van De Peer Y."/>
            <person name="Liu Z.-J."/>
        </authorList>
    </citation>
    <scope>NUCLEOTIDE SEQUENCE</scope>
    <source>
        <strain evidence="7">SCP</strain>
        <tissue evidence="7">Leaves</tissue>
    </source>
</reference>
<feature type="region of interest" description="Disordered" evidence="6">
    <location>
        <begin position="20"/>
        <end position="93"/>
    </location>
</feature>
<dbReference type="PANTHER" id="PTHR16223:SF125">
    <property type="entry name" value="OS08G0506700 PROTEIN"/>
    <property type="match status" value="1"/>
</dbReference>
<evidence type="ECO:0000256" key="2">
    <source>
        <dbReference type="ARBA" id="ARBA00005510"/>
    </source>
</evidence>
<evidence type="ECO:0000256" key="6">
    <source>
        <dbReference type="SAM" id="MobiDB-lite"/>
    </source>
</evidence>
<organism evidence="7 8">
    <name type="scientific">Acorus gramineus</name>
    <name type="common">Dwarf sweet flag</name>
    <dbReference type="NCBI Taxonomy" id="55184"/>
    <lineage>
        <taxon>Eukaryota</taxon>
        <taxon>Viridiplantae</taxon>
        <taxon>Streptophyta</taxon>
        <taxon>Embryophyta</taxon>
        <taxon>Tracheophyta</taxon>
        <taxon>Spermatophyta</taxon>
        <taxon>Magnoliopsida</taxon>
        <taxon>Liliopsida</taxon>
        <taxon>Acoraceae</taxon>
        <taxon>Acorus</taxon>
    </lineage>
</organism>
<gene>
    <name evidence="7" type="ORF">QJS04_geneDACA010346</name>
</gene>
<comment type="similarity">
    <text evidence="2">Belongs to the bHLH protein family.</text>
</comment>
<dbReference type="GO" id="GO:0005634">
    <property type="term" value="C:nucleus"/>
    <property type="evidence" value="ECO:0007669"/>
    <property type="project" value="UniProtKB-SubCell"/>
</dbReference>
<dbReference type="EMBL" id="JAUJYN010000012">
    <property type="protein sequence ID" value="KAK1259411.1"/>
    <property type="molecule type" value="Genomic_DNA"/>
</dbReference>
<keyword evidence="4" id="KW-0804">Transcription</keyword>
<dbReference type="GO" id="GO:0046983">
    <property type="term" value="F:protein dimerization activity"/>
    <property type="evidence" value="ECO:0007669"/>
    <property type="project" value="InterPro"/>
</dbReference>
<evidence type="ECO:0000256" key="3">
    <source>
        <dbReference type="ARBA" id="ARBA00023015"/>
    </source>
</evidence>
<feature type="region of interest" description="Disordered" evidence="6">
    <location>
        <begin position="168"/>
        <end position="188"/>
    </location>
</feature>
<keyword evidence="5" id="KW-0539">Nucleus</keyword>
<dbReference type="AlphaFoldDB" id="A0AAV9A5B3"/>
<evidence type="ECO:0000256" key="1">
    <source>
        <dbReference type="ARBA" id="ARBA00004123"/>
    </source>
</evidence>
<keyword evidence="3" id="KW-0805">Transcription regulation</keyword>
<dbReference type="GO" id="GO:0000978">
    <property type="term" value="F:RNA polymerase II cis-regulatory region sequence-specific DNA binding"/>
    <property type="evidence" value="ECO:0007669"/>
    <property type="project" value="TreeGrafter"/>
</dbReference>
<comment type="subcellular location">
    <subcellularLocation>
        <location evidence="1">Nucleus</location>
    </subcellularLocation>
</comment>
<evidence type="ECO:0000313" key="8">
    <source>
        <dbReference type="Proteomes" id="UP001179952"/>
    </source>
</evidence>
<dbReference type="PANTHER" id="PTHR16223">
    <property type="entry name" value="TRANSCRIPTION FACTOR BHLH83-RELATED"/>
    <property type="match status" value="1"/>
</dbReference>
<dbReference type="InterPro" id="IPR036638">
    <property type="entry name" value="HLH_DNA-bd_sf"/>
</dbReference>
<feature type="region of interest" description="Disordered" evidence="6">
    <location>
        <begin position="389"/>
        <end position="408"/>
    </location>
</feature>
<feature type="compositionally biased region" description="Basic and acidic residues" evidence="6">
    <location>
        <begin position="21"/>
        <end position="40"/>
    </location>
</feature>
<sequence>MDGSQASMKDLNLSFVAGFKGSKDDFNKRSEARPTLDSDLQRQQQQQQQLSSGLLRYRSAPSSLLANFIDGGPTTGGGGDGVEDFLSPRSASPETAAAAAAEAMLARFMSPGGLGGGGEKSSAEMGGGGGGVSTVSSQMMYASASPPQHPQMMNGSYRLMNSPVLMDPSHHQSQMKNGGGGGAAGLTRHSSSPAGLFANLGVENGYGGMRGVGAVGSTSRLKGQISFSSRQGSSTGMMSQISELGSDGGEDGNCDSNGGGGRCYIPGFPITSWDDATLVGDGYGGGGLKRGRDMDEKLMAAVQNGEARNHHGGGPVLSHHYSLPKTSGEMAALEKFLQFQDAVPCKIRAKRGCATHPRSIAERVRRTRISERMRKLQELVPNMDKGISESRTNCTCSSKQKPYPNHAG</sequence>
<evidence type="ECO:0000256" key="5">
    <source>
        <dbReference type="ARBA" id="ARBA00023242"/>
    </source>
</evidence>
<feature type="compositionally biased region" description="Low complexity" evidence="6">
    <location>
        <begin position="41"/>
        <end position="56"/>
    </location>
</feature>
<keyword evidence="8" id="KW-1185">Reference proteome</keyword>
<dbReference type="SUPFAM" id="SSF47459">
    <property type="entry name" value="HLH, helix-loop-helix DNA-binding domain"/>
    <property type="match status" value="1"/>
</dbReference>